<dbReference type="PATRIC" id="fig|167964.4.peg.530"/>
<dbReference type="Proteomes" id="UP000064249">
    <property type="component" value="Unassembled WGS sequence"/>
</dbReference>
<dbReference type="InterPro" id="IPR036919">
    <property type="entry name" value="Ribo_uL30_ferredoxin-like_sf"/>
</dbReference>
<reference evidence="8 9" key="1">
    <citation type="journal article" date="2015" name="MBio">
        <title>Genome-Resolved Metagenomic Analysis Reveals Roles for Candidate Phyla and Other Microbial Community Members in Biogeochemical Transformations in Oil Reservoirs.</title>
        <authorList>
            <person name="Hu P."/>
            <person name="Tom L."/>
            <person name="Singh A."/>
            <person name="Thomas B.C."/>
            <person name="Baker B.J."/>
            <person name="Piceno Y.M."/>
            <person name="Andersen G.L."/>
            <person name="Banfield J.F."/>
        </authorList>
    </citation>
    <scope>NUCLEOTIDE SEQUENCE [LARGE SCALE GENOMIC DNA]</scope>
    <source>
        <strain evidence="8">46_16</strain>
    </source>
</reference>
<organism evidence="8 9">
    <name type="scientific">Anaerolinea thermophila</name>
    <dbReference type="NCBI Taxonomy" id="167964"/>
    <lineage>
        <taxon>Bacteria</taxon>
        <taxon>Bacillati</taxon>
        <taxon>Chloroflexota</taxon>
        <taxon>Anaerolineae</taxon>
        <taxon>Anaerolineales</taxon>
        <taxon>Anaerolineaceae</taxon>
        <taxon>Anaerolinea</taxon>
    </lineage>
</organism>
<dbReference type="AlphaFoldDB" id="A0A101FZ69"/>
<dbReference type="HAMAP" id="MF_01371_B">
    <property type="entry name" value="Ribosomal_uL30_B"/>
    <property type="match status" value="1"/>
</dbReference>
<dbReference type="PANTHER" id="PTHR15892">
    <property type="entry name" value="MITOCHONDRIAL RIBOSOMAL PROTEIN L30"/>
    <property type="match status" value="1"/>
</dbReference>
<gene>
    <name evidence="5" type="primary">rpmD</name>
    <name evidence="8" type="ORF">XD73_0180</name>
</gene>
<dbReference type="PROSITE" id="PS00634">
    <property type="entry name" value="RIBOSOMAL_L30"/>
    <property type="match status" value="1"/>
</dbReference>
<dbReference type="InterPro" id="IPR018038">
    <property type="entry name" value="Ribosomal_uL30_CS"/>
</dbReference>
<accession>A0A101FZ69</accession>
<evidence type="ECO:0000256" key="3">
    <source>
        <dbReference type="ARBA" id="ARBA00022980"/>
    </source>
</evidence>
<dbReference type="Pfam" id="PF00327">
    <property type="entry name" value="Ribosomal_L30"/>
    <property type="match status" value="1"/>
</dbReference>
<evidence type="ECO:0000256" key="6">
    <source>
        <dbReference type="RuleBase" id="RU003734"/>
    </source>
</evidence>
<comment type="similarity">
    <text evidence="1 5 6">Belongs to the universal ribosomal protein uL30 family.</text>
</comment>
<dbReference type="EMBL" id="LGFU01000003">
    <property type="protein sequence ID" value="KUK46983.1"/>
    <property type="molecule type" value="Genomic_DNA"/>
</dbReference>
<sequence length="67" mass="7576">MAKQSSKMLKITLVRSPIGNTERHKATLRALGLHRLGQEVEKEDSPSIRGMLSKVNHLVKIEVQEEK</sequence>
<dbReference type="InterPro" id="IPR016082">
    <property type="entry name" value="Ribosomal_uL30_ferredoxin-like"/>
</dbReference>
<evidence type="ECO:0000256" key="5">
    <source>
        <dbReference type="HAMAP-Rule" id="MF_01371"/>
    </source>
</evidence>
<evidence type="ECO:0000256" key="1">
    <source>
        <dbReference type="ARBA" id="ARBA00007594"/>
    </source>
</evidence>
<dbReference type="GO" id="GO:0003735">
    <property type="term" value="F:structural constituent of ribosome"/>
    <property type="evidence" value="ECO:0007669"/>
    <property type="project" value="InterPro"/>
</dbReference>
<dbReference type="NCBIfam" id="TIGR01308">
    <property type="entry name" value="rpmD_bact"/>
    <property type="match status" value="1"/>
</dbReference>
<comment type="subunit">
    <text evidence="2 5">Part of the 50S ribosomal subunit.</text>
</comment>
<evidence type="ECO:0000313" key="9">
    <source>
        <dbReference type="Proteomes" id="UP000064249"/>
    </source>
</evidence>
<protein>
    <recommendedName>
        <fullName evidence="5">Large ribosomal subunit protein uL30</fullName>
    </recommendedName>
</protein>
<dbReference type="Gene3D" id="3.30.1390.20">
    <property type="entry name" value="Ribosomal protein L30, ferredoxin-like fold domain"/>
    <property type="match status" value="1"/>
</dbReference>
<dbReference type="InterPro" id="IPR005996">
    <property type="entry name" value="Ribosomal_uL30_bac-type"/>
</dbReference>
<dbReference type="PIRSF" id="PIRSF002211">
    <property type="entry name" value="Ribosomal_L30_bac-type"/>
    <property type="match status" value="1"/>
</dbReference>
<dbReference type="SUPFAM" id="SSF55129">
    <property type="entry name" value="Ribosomal protein L30p/L7e"/>
    <property type="match status" value="1"/>
</dbReference>
<keyword evidence="3 5" id="KW-0689">Ribosomal protein</keyword>
<evidence type="ECO:0000259" key="7">
    <source>
        <dbReference type="Pfam" id="PF00327"/>
    </source>
</evidence>
<dbReference type="PANTHER" id="PTHR15892:SF2">
    <property type="entry name" value="LARGE RIBOSOMAL SUBUNIT PROTEIN UL30M"/>
    <property type="match status" value="1"/>
</dbReference>
<proteinExistence type="inferred from homology"/>
<feature type="domain" description="Large ribosomal subunit protein uL30-like ferredoxin-like fold" evidence="7">
    <location>
        <begin position="9"/>
        <end position="59"/>
    </location>
</feature>
<evidence type="ECO:0000256" key="2">
    <source>
        <dbReference type="ARBA" id="ARBA00011838"/>
    </source>
</evidence>
<name>A0A101FZ69_9CHLR</name>
<keyword evidence="4 5" id="KW-0687">Ribonucleoprotein</keyword>
<dbReference type="CDD" id="cd01658">
    <property type="entry name" value="Ribosomal_L30"/>
    <property type="match status" value="1"/>
</dbReference>
<dbReference type="GO" id="GO:0022625">
    <property type="term" value="C:cytosolic large ribosomal subunit"/>
    <property type="evidence" value="ECO:0007669"/>
    <property type="project" value="TreeGrafter"/>
</dbReference>
<evidence type="ECO:0000256" key="4">
    <source>
        <dbReference type="ARBA" id="ARBA00023274"/>
    </source>
</evidence>
<dbReference type="FunFam" id="3.30.1390.20:FF:000001">
    <property type="entry name" value="50S ribosomal protein L30"/>
    <property type="match status" value="1"/>
</dbReference>
<comment type="caution">
    <text evidence="8">The sequence shown here is derived from an EMBL/GenBank/DDBJ whole genome shotgun (WGS) entry which is preliminary data.</text>
</comment>
<dbReference type="GO" id="GO:0006412">
    <property type="term" value="P:translation"/>
    <property type="evidence" value="ECO:0007669"/>
    <property type="project" value="UniProtKB-UniRule"/>
</dbReference>
<evidence type="ECO:0000313" key="8">
    <source>
        <dbReference type="EMBL" id="KUK46983.1"/>
    </source>
</evidence>